<feature type="signal peptide" evidence="14">
    <location>
        <begin position="1"/>
        <end position="21"/>
    </location>
</feature>
<keyword evidence="11" id="KW-0482">Metalloprotease</keyword>
<accession>A0A9D7SCZ0</accession>
<dbReference type="GO" id="GO:0016285">
    <property type="term" value="F:alanyl aminopeptidase activity"/>
    <property type="evidence" value="ECO:0007669"/>
    <property type="project" value="UniProtKB-EC"/>
</dbReference>
<evidence type="ECO:0000256" key="12">
    <source>
        <dbReference type="PIRSR" id="PIRSR634015-1"/>
    </source>
</evidence>
<comment type="similarity">
    <text evidence="3">Belongs to the peptidase M1 family.</text>
</comment>
<feature type="active site" description="Proton acceptor" evidence="12">
    <location>
        <position position="342"/>
    </location>
</feature>
<evidence type="ECO:0000313" key="18">
    <source>
        <dbReference type="Proteomes" id="UP000808349"/>
    </source>
</evidence>
<name>A0A9D7SCZ0_9BACT</name>
<keyword evidence="7" id="KW-0645">Protease</keyword>
<protein>
    <recommendedName>
        <fullName evidence="5">Aminopeptidase N</fullName>
        <ecNumber evidence="4">3.4.11.2</ecNumber>
    </recommendedName>
</protein>
<feature type="binding site" evidence="13">
    <location>
        <position position="364"/>
    </location>
    <ligand>
        <name>Zn(2+)</name>
        <dbReference type="ChEBI" id="CHEBI:29105"/>
        <note>catalytic</note>
    </ligand>
</feature>
<evidence type="ECO:0000256" key="13">
    <source>
        <dbReference type="PIRSR" id="PIRSR634015-3"/>
    </source>
</evidence>
<dbReference type="SUPFAM" id="SSF55486">
    <property type="entry name" value="Metalloproteases ('zincins'), catalytic domain"/>
    <property type="match status" value="1"/>
</dbReference>
<evidence type="ECO:0000256" key="2">
    <source>
        <dbReference type="ARBA" id="ARBA00004496"/>
    </source>
</evidence>
<evidence type="ECO:0000256" key="4">
    <source>
        <dbReference type="ARBA" id="ARBA00012564"/>
    </source>
</evidence>
<evidence type="ECO:0000256" key="7">
    <source>
        <dbReference type="ARBA" id="ARBA00022670"/>
    </source>
</evidence>
<dbReference type="InterPro" id="IPR027268">
    <property type="entry name" value="Peptidase_M4/M1_CTD_sf"/>
</dbReference>
<sequence length="816" mass="93085">MKLKSSLLCFVFSGFSILVFSQPNLELYPIGCHNYTVAALGVSEPTEAELVLMENSNRRSDSFDILNYAIHLDVSDYSGKSIKGFTNVEFKTKLDQLKWIVLDLKELTVDSIYFRGSKINYSYSDNIIVAYFGVSLDQNIVASIDVYYHGNPTRDPVWGGFYFADNYTYNLGIGLSSTPPNFGKVWFPCFDNFVERTMYDYYITSKLPARAYCVGTFIKETQIDSFKVERHYNMLDQIPTYLSNIAVADYSVTKTNHQGLTKNIPIELISKSGDQAKMVTQFDKLPKAIDAFEFWFGPYRFERVGFAATTVGAMEHPTNVAYPISTVLQGDLGQNENLYAHEFGHHWWGDLTTLDDARDMWIKEGTAEYSMHLFHEYVYGRDKFLQVVKSNLSDILAKAHISDSSYLALSPMPYSKTYGTHTYRKGAAMIHNIRGYLGDSLYRKTCHMVFDSLTGKSMNAYEFRDFLTRRSGIDMTNYFEDYIFNPGYCTFYIDTFEIATSNGQHFVSLNIKQKKHHANHLYTEVPVEISMYDKDFNRILYKQKLSGSTTNITLLIPDHYKPEVILLNEDQRLNLASLQSNSYVTKTGSIDFSYASMTPAVSEITDTLWVNMVHHLVGPSEGILANNITKLSTNHFWQVSAISQGSYKMTGRVEYNGADKNSLDNDVVFVSEDSVLLVYRKDWTETWHEYPFYTKIVLGKTDRKGFLRIDQLLPGEYAIANGYHVPNAVHDDLQVKINVYPNPAVHSVTVSGLQESEINEIVLYDINGKCVQDHRISAGCREESIEVCDLRQGFYELVVYDQKGQKQGSTFLEIAH</sequence>
<dbReference type="GO" id="GO:0006508">
    <property type="term" value="P:proteolysis"/>
    <property type="evidence" value="ECO:0007669"/>
    <property type="project" value="UniProtKB-KW"/>
</dbReference>
<dbReference type="InterPro" id="IPR034015">
    <property type="entry name" value="M1_LTA4H"/>
</dbReference>
<evidence type="ECO:0000313" key="17">
    <source>
        <dbReference type="EMBL" id="MBK9719136.1"/>
    </source>
</evidence>
<keyword evidence="9" id="KW-0378">Hydrolase</keyword>
<dbReference type="GO" id="GO:0005737">
    <property type="term" value="C:cytoplasm"/>
    <property type="evidence" value="ECO:0007669"/>
    <property type="project" value="UniProtKB-SubCell"/>
</dbReference>
<evidence type="ECO:0000259" key="15">
    <source>
        <dbReference type="Pfam" id="PF01433"/>
    </source>
</evidence>
<evidence type="ECO:0000256" key="5">
    <source>
        <dbReference type="ARBA" id="ARBA00015611"/>
    </source>
</evidence>
<dbReference type="AlphaFoldDB" id="A0A9D7SCZ0"/>
<comment type="cofactor">
    <cofactor evidence="13">
        <name>Zn(2+)</name>
        <dbReference type="ChEBI" id="CHEBI:29105"/>
    </cofactor>
    <text evidence="13">Binds 1 zinc ion per subunit.</text>
</comment>
<comment type="caution">
    <text evidence="17">The sequence shown here is derived from an EMBL/GenBank/DDBJ whole genome shotgun (WGS) entry which is preliminary data.</text>
</comment>
<dbReference type="GO" id="GO:0008270">
    <property type="term" value="F:zinc ion binding"/>
    <property type="evidence" value="ECO:0007669"/>
    <property type="project" value="InterPro"/>
</dbReference>
<evidence type="ECO:0000256" key="1">
    <source>
        <dbReference type="ARBA" id="ARBA00000098"/>
    </source>
</evidence>
<keyword evidence="6" id="KW-0963">Cytoplasm</keyword>
<feature type="binding site" evidence="13">
    <location>
        <position position="341"/>
    </location>
    <ligand>
        <name>Zn(2+)</name>
        <dbReference type="ChEBI" id="CHEBI:29105"/>
        <note>catalytic</note>
    </ligand>
</feature>
<evidence type="ECO:0000256" key="6">
    <source>
        <dbReference type="ARBA" id="ARBA00022490"/>
    </source>
</evidence>
<dbReference type="Proteomes" id="UP000808349">
    <property type="component" value="Unassembled WGS sequence"/>
</dbReference>
<comment type="catalytic activity">
    <reaction evidence="1">
        <text>Release of an N-terminal amino acid, Xaa-|-Yaa- from a peptide, amide or arylamide. Xaa is preferably Ala, but may be most amino acids including Pro (slow action). When a terminal hydrophobic residue is followed by a prolyl residue, the two may be released as an intact Xaa-Pro dipeptide.</text>
        <dbReference type="EC" id="3.4.11.2"/>
    </reaction>
</comment>
<dbReference type="PANTHER" id="PTHR45726">
    <property type="entry name" value="LEUKOTRIENE A-4 HYDROLASE"/>
    <property type="match status" value="1"/>
</dbReference>
<dbReference type="InterPro" id="IPR026444">
    <property type="entry name" value="Secre_tail"/>
</dbReference>
<feature type="active site" description="Proton donor" evidence="12">
    <location>
        <position position="423"/>
    </location>
</feature>
<dbReference type="Gene3D" id="1.10.390.10">
    <property type="entry name" value="Neutral Protease Domain 2"/>
    <property type="match status" value="1"/>
</dbReference>
<keyword evidence="10 13" id="KW-0862">Zinc</keyword>
<dbReference type="Gene3D" id="2.60.40.1730">
    <property type="entry name" value="tricorn interacting facor f3 domain"/>
    <property type="match status" value="1"/>
</dbReference>
<gene>
    <name evidence="17" type="ORF">IPO85_16780</name>
</gene>
<feature type="chain" id="PRO_5038876821" description="Aminopeptidase N" evidence="14">
    <location>
        <begin position="22"/>
        <end position="816"/>
    </location>
</feature>
<reference evidence="17 18" key="1">
    <citation type="submission" date="2020-10" db="EMBL/GenBank/DDBJ databases">
        <title>Connecting structure to function with the recovery of over 1000 high-quality activated sludge metagenome-assembled genomes encoding full-length rRNA genes using long-read sequencing.</title>
        <authorList>
            <person name="Singleton C.M."/>
            <person name="Petriglieri F."/>
            <person name="Kristensen J.M."/>
            <person name="Kirkegaard R.H."/>
            <person name="Michaelsen T.Y."/>
            <person name="Andersen M.H."/>
            <person name="Karst S.M."/>
            <person name="Dueholm M.S."/>
            <person name="Nielsen P.H."/>
            <person name="Albertsen M."/>
        </authorList>
    </citation>
    <scope>NUCLEOTIDE SEQUENCE [LARGE SCALE GENOMIC DNA]</scope>
    <source>
        <strain evidence="17">Ribe_18-Q3-R11-54_BAT3C.373</strain>
    </source>
</reference>
<dbReference type="GO" id="GO:0008237">
    <property type="term" value="F:metallopeptidase activity"/>
    <property type="evidence" value="ECO:0007669"/>
    <property type="project" value="UniProtKB-KW"/>
</dbReference>
<keyword evidence="8 13" id="KW-0479">Metal-binding</keyword>
<evidence type="ECO:0000256" key="8">
    <source>
        <dbReference type="ARBA" id="ARBA00022723"/>
    </source>
</evidence>
<dbReference type="SUPFAM" id="SSF63737">
    <property type="entry name" value="Leukotriene A4 hydrolase N-terminal domain"/>
    <property type="match status" value="1"/>
</dbReference>
<dbReference type="InterPro" id="IPR001930">
    <property type="entry name" value="Peptidase_M1"/>
</dbReference>
<evidence type="ECO:0000256" key="10">
    <source>
        <dbReference type="ARBA" id="ARBA00022833"/>
    </source>
</evidence>
<dbReference type="Pfam" id="PF18962">
    <property type="entry name" value="Por_Secre_tail"/>
    <property type="match status" value="1"/>
</dbReference>
<dbReference type="PANTHER" id="PTHR45726:SF3">
    <property type="entry name" value="LEUKOTRIENE A-4 HYDROLASE"/>
    <property type="match status" value="1"/>
</dbReference>
<keyword evidence="14" id="KW-0732">Signal</keyword>
<evidence type="ECO:0000256" key="11">
    <source>
        <dbReference type="ARBA" id="ARBA00023049"/>
    </source>
</evidence>
<feature type="binding site" evidence="13">
    <location>
        <position position="345"/>
    </location>
    <ligand>
        <name>Zn(2+)</name>
        <dbReference type="ChEBI" id="CHEBI:29105"/>
        <note>catalytic</note>
    </ligand>
</feature>
<dbReference type="PRINTS" id="PR00756">
    <property type="entry name" value="ALADIPTASE"/>
</dbReference>
<comment type="subcellular location">
    <subcellularLocation>
        <location evidence="2">Cytoplasm</location>
    </subcellularLocation>
</comment>
<organism evidence="17 18">
    <name type="scientific">Candidatus Defluviibacterium haderslevense</name>
    <dbReference type="NCBI Taxonomy" id="2981993"/>
    <lineage>
        <taxon>Bacteria</taxon>
        <taxon>Pseudomonadati</taxon>
        <taxon>Bacteroidota</taxon>
        <taxon>Saprospiria</taxon>
        <taxon>Saprospirales</taxon>
        <taxon>Saprospiraceae</taxon>
        <taxon>Candidatus Defluviibacterium</taxon>
    </lineage>
</organism>
<evidence type="ECO:0000256" key="14">
    <source>
        <dbReference type="SAM" id="SignalP"/>
    </source>
</evidence>
<feature type="domain" description="Secretion system C-terminal sorting" evidence="16">
    <location>
        <begin position="739"/>
        <end position="806"/>
    </location>
</feature>
<evidence type="ECO:0000256" key="3">
    <source>
        <dbReference type="ARBA" id="ARBA00010136"/>
    </source>
</evidence>
<feature type="domain" description="Peptidase M1 membrane alanine aminopeptidase" evidence="15">
    <location>
        <begin position="291"/>
        <end position="481"/>
    </location>
</feature>
<dbReference type="NCBIfam" id="TIGR04183">
    <property type="entry name" value="Por_Secre_tail"/>
    <property type="match status" value="1"/>
</dbReference>
<dbReference type="InterPro" id="IPR042097">
    <property type="entry name" value="Aminopeptidase_N-like_N_sf"/>
</dbReference>
<dbReference type="EMBL" id="JADKFW010000016">
    <property type="protein sequence ID" value="MBK9719136.1"/>
    <property type="molecule type" value="Genomic_DNA"/>
</dbReference>
<evidence type="ECO:0000259" key="16">
    <source>
        <dbReference type="Pfam" id="PF18962"/>
    </source>
</evidence>
<dbReference type="Pfam" id="PF01433">
    <property type="entry name" value="Peptidase_M1"/>
    <property type="match status" value="1"/>
</dbReference>
<evidence type="ECO:0000256" key="9">
    <source>
        <dbReference type="ARBA" id="ARBA00022801"/>
    </source>
</evidence>
<dbReference type="EC" id="3.4.11.2" evidence="4"/>
<dbReference type="InterPro" id="IPR014782">
    <property type="entry name" value="Peptidase_M1_dom"/>
</dbReference>
<proteinExistence type="inferred from homology"/>